<keyword evidence="4" id="KW-1185">Reference proteome</keyword>
<dbReference type="Gene3D" id="2.40.480.10">
    <property type="entry name" value="Allene oxide cyclase-like"/>
    <property type="match status" value="1"/>
</dbReference>
<dbReference type="RefSeq" id="WP_091161731.1">
    <property type="nucleotide sequence ID" value="NZ_FNOT01000022.1"/>
</dbReference>
<dbReference type="AlphaFoldDB" id="A0A1H3QFZ8"/>
<sequence>MSPSTPTRRTGLAATVLVAGAASALVVLPAAAADQPLRLTTVAVPDRNTDLDLGTPGPSAGDTQVFLDDLQRDGRTVGTSAGSCTLTTISETRLAGACTATLILPEGSLTTQGAFDEDPTTGPAGYTWAVTGGTGDYAGAAGEVIGTFRAGTDTVDLEVRLG</sequence>
<name>A0A1H3QFZ8_9ACTN</name>
<dbReference type="Pfam" id="PF18678">
    <property type="entry name" value="AOC_like"/>
    <property type="match status" value="1"/>
</dbReference>
<organism evidence="3 4">
    <name type="scientific">Geodermatophilus africanus</name>
    <dbReference type="NCBI Taxonomy" id="1137993"/>
    <lineage>
        <taxon>Bacteria</taxon>
        <taxon>Bacillati</taxon>
        <taxon>Actinomycetota</taxon>
        <taxon>Actinomycetes</taxon>
        <taxon>Geodermatophilales</taxon>
        <taxon>Geodermatophilaceae</taxon>
        <taxon>Geodermatophilus</taxon>
    </lineage>
</organism>
<dbReference type="PROSITE" id="PS51318">
    <property type="entry name" value="TAT"/>
    <property type="match status" value="1"/>
</dbReference>
<accession>A0A1H3QFZ8</accession>
<evidence type="ECO:0000313" key="4">
    <source>
        <dbReference type="Proteomes" id="UP000198921"/>
    </source>
</evidence>
<proteinExistence type="predicted"/>
<dbReference type="InterPro" id="IPR044859">
    <property type="entry name" value="Allene_oxi_cyc_Dirigent"/>
</dbReference>
<feature type="domain" description="Allene oxide cyclase barrel-like" evidence="2">
    <location>
        <begin position="48"/>
        <end position="144"/>
    </location>
</feature>
<dbReference type="GO" id="GO:0017000">
    <property type="term" value="P:antibiotic biosynthetic process"/>
    <property type="evidence" value="ECO:0007669"/>
    <property type="project" value="InterPro"/>
</dbReference>
<gene>
    <name evidence="3" type="ORF">SAMN05660209_04741</name>
</gene>
<dbReference type="InterPro" id="IPR034871">
    <property type="entry name" value="Allene_oxi_cyc_sf"/>
</dbReference>
<dbReference type="STRING" id="1137993.SAMN05660209_04741"/>
<dbReference type="SUPFAM" id="SSF141493">
    <property type="entry name" value="Allene oxide cyclase-like"/>
    <property type="match status" value="1"/>
</dbReference>
<evidence type="ECO:0000259" key="2">
    <source>
        <dbReference type="Pfam" id="PF18678"/>
    </source>
</evidence>
<dbReference type="InterPro" id="IPR041013">
    <property type="entry name" value="AOC-like"/>
</dbReference>
<keyword evidence="1" id="KW-0732">Signal</keyword>
<feature type="chain" id="PRO_5011587081" description="Allene oxide cyclase barrel-like domain-containing protein" evidence="1">
    <location>
        <begin position="33"/>
        <end position="162"/>
    </location>
</feature>
<dbReference type="GO" id="GO:0046423">
    <property type="term" value="F:allene-oxide cyclase activity"/>
    <property type="evidence" value="ECO:0007669"/>
    <property type="project" value="InterPro"/>
</dbReference>
<reference evidence="4" key="1">
    <citation type="submission" date="2016-10" db="EMBL/GenBank/DDBJ databases">
        <authorList>
            <person name="Varghese N."/>
            <person name="Submissions S."/>
        </authorList>
    </citation>
    <scope>NUCLEOTIDE SEQUENCE [LARGE SCALE GENOMIC DNA]</scope>
    <source>
        <strain evidence="4">DSM 45422</strain>
    </source>
</reference>
<protein>
    <recommendedName>
        <fullName evidence="2">Allene oxide cyclase barrel-like domain-containing protein</fullName>
    </recommendedName>
</protein>
<evidence type="ECO:0000313" key="3">
    <source>
        <dbReference type="EMBL" id="SDZ12220.1"/>
    </source>
</evidence>
<dbReference type="OrthoDB" id="5195420at2"/>
<dbReference type="EMBL" id="FNOT01000022">
    <property type="protein sequence ID" value="SDZ12220.1"/>
    <property type="molecule type" value="Genomic_DNA"/>
</dbReference>
<dbReference type="Proteomes" id="UP000198921">
    <property type="component" value="Unassembled WGS sequence"/>
</dbReference>
<evidence type="ECO:0000256" key="1">
    <source>
        <dbReference type="SAM" id="SignalP"/>
    </source>
</evidence>
<feature type="signal peptide" evidence="1">
    <location>
        <begin position="1"/>
        <end position="32"/>
    </location>
</feature>
<dbReference type="GO" id="GO:0009695">
    <property type="term" value="P:jasmonic acid biosynthetic process"/>
    <property type="evidence" value="ECO:0007669"/>
    <property type="project" value="InterPro"/>
</dbReference>
<dbReference type="InterPro" id="IPR006311">
    <property type="entry name" value="TAT_signal"/>
</dbReference>